<comment type="function">
    <text evidence="7">Functions as a peptidoglycan terminase that cleaves nascent peptidoglycan strands endolytically to terminate their elongation.</text>
</comment>
<gene>
    <name evidence="7" type="primary">mltG</name>
    <name evidence="8" type="ORF">ThimaDRAFT_3799</name>
</gene>
<keyword evidence="7" id="KW-0997">Cell inner membrane</keyword>
<accession>F9UFU6</accession>
<dbReference type="EMBL" id="AFWV01000013">
    <property type="protein sequence ID" value="EGV16970.1"/>
    <property type="molecule type" value="Genomic_DNA"/>
</dbReference>
<name>F9UFU6_9GAMM</name>
<dbReference type="PANTHER" id="PTHR30518:SF2">
    <property type="entry name" value="ENDOLYTIC MUREIN TRANSGLYCOSYLASE"/>
    <property type="match status" value="1"/>
</dbReference>
<keyword evidence="1 7" id="KW-1003">Cell membrane</keyword>
<comment type="similarity">
    <text evidence="7">Belongs to the transglycosylase MltG family.</text>
</comment>
<dbReference type="OrthoDB" id="9814591at2"/>
<dbReference type="HAMAP" id="MF_02065">
    <property type="entry name" value="MltG"/>
    <property type="match status" value="1"/>
</dbReference>
<evidence type="ECO:0000256" key="7">
    <source>
        <dbReference type="HAMAP-Rule" id="MF_02065"/>
    </source>
</evidence>
<feature type="site" description="Important for catalytic activity" evidence="7">
    <location>
        <position position="216"/>
    </location>
</feature>
<dbReference type="GO" id="GO:0008932">
    <property type="term" value="F:lytic endotransglycosylase activity"/>
    <property type="evidence" value="ECO:0007669"/>
    <property type="project" value="UniProtKB-UniRule"/>
</dbReference>
<dbReference type="eggNOG" id="COG1559">
    <property type="taxonomic scope" value="Bacteria"/>
</dbReference>
<evidence type="ECO:0000256" key="2">
    <source>
        <dbReference type="ARBA" id="ARBA00022692"/>
    </source>
</evidence>
<keyword evidence="3 7" id="KW-1133">Transmembrane helix</keyword>
<protein>
    <recommendedName>
        <fullName evidence="7">Endolytic murein transglycosylase</fullName>
        <ecNumber evidence="7">4.2.2.29</ecNumber>
    </recommendedName>
    <alternativeName>
        <fullName evidence="7">Peptidoglycan lytic transglycosylase</fullName>
    </alternativeName>
    <alternativeName>
        <fullName evidence="7">Peptidoglycan polymerization terminase</fullName>
    </alternativeName>
</protein>
<comment type="catalytic activity">
    <reaction evidence="7">
        <text>a peptidoglycan chain = a peptidoglycan chain with N-acetyl-1,6-anhydromuramyl-[peptide] at the reducing end + a peptidoglycan chain with N-acetylglucosamine at the non-reducing end.</text>
        <dbReference type="EC" id="4.2.2.29"/>
    </reaction>
</comment>
<evidence type="ECO:0000256" key="4">
    <source>
        <dbReference type="ARBA" id="ARBA00023136"/>
    </source>
</evidence>
<dbReference type="CDD" id="cd08010">
    <property type="entry name" value="MltG_like"/>
    <property type="match status" value="1"/>
</dbReference>
<evidence type="ECO:0000313" key="9">
    <source>
        <dbReference type="Proteomes" id="UP000005459"/>
    </source>
</evidence>
<dbReference type="Gene3D" id="3.30.1490.480">
    <property type="entry name" value="Endolytic murein transglycosylase"/>
    <property type="match status" value="1"/>
</dbReference>
<evidence type="ECO:0000256" key="1">
    <source>
        <dbReference type="ARBA" id="ARBA00022475"/>
    </source>
</evidence>
<sequence>MITRVLLVSLLAAGVLGVGLWLDYGAFLKAPVPLPEESTILDIPRGTSLRGLARRMTDEGILRHPYYFIALAYRQGDQARIKAGEFELTAGMTPVDVLARITSGQVVQHPVTLVEGWTFREAVAAIEAQDRFTGTLSDLSDEDLMASLGRPGEHPEGRFFPDTYRFPRGTPRLTVLERAFDRMEQILAEEWAGRREGLPIDSPYEALILASIVEKETGAAHERPQIADVFVRRLRKGMRLQTDPTVIYGMGDRYEGRIRRADLREATAYNTYVIDGLPPTPIALPGRAAIRAVLNPADGDSLYFVSRGDGTHVFSATLDAHNRAVRRYILGEP</sequence>
<proteinExistence type="inferred from homology"/>
<dbReference type="Gene3D" id="3.30.160.60">
    <property type="entry name" value="Classic Zinc Finger"/>
    <property type="match status" value="1"/>
</dbReference>
<dbReference type="AlphaFoldDB" id="F9UFU6"/>
<evidence type="ECO:0000256" key="6">
    <source>
        <dbReference type="ARBA" id="ARBA00023316"/>
    </source>
</evidence>
<dbReference type="PANTHER" id="PTHR30518">
    <property type="entry name" value="ENDOLYTIC MUREIN TRANSGLYCOSYLASE"/>
    <property type="match status" value="1"/>
</dbReference>
<evidence type="ECO:0000256" key="5">
    <source>
        <dbReference type="ARBA" id="ARBA00023239"/>
    </source>
</evidence>
<evidence type="ECO:0000256" key="3">
    <source>
        <dbReference type="ARBA" id="ARBA00022989"/>
    </source>
</evidence>
<keyword evidence="6 7" id="KW-0961">Cell wall biogenesis/degradation</keyword>
<evidence type="ECO:0000313" key="8">
    <source>
        <dbReference type="EMBL" id="EGV16970.1"/>
    </source>
</evidence>
<reference evidence="8 9" key="1">
    <citation type="submission" date="2011-06" db="EMBL/GenBank/DDBJ databases">
        <title>The draft genome of Thiocapsa marina 5811.</title>
        <authorList>
            <consortium name="US DOE Joint Genome Institute (JGI-PGF)"/>
            <person name="Lucas S."/>
            <person name="Han J."/>
            <person name="Cheng J.-F."/>
            <person name="Goodwin L."/>
            <person name="Pitluck S."/>
            <person name="Peters L."/>
            <person name="Land M.L."/>
            <person name="Hauser L."/>
            <person name="Vogl K."/>
            <person name="Liu Z."/>
            <person name="Imhoff J."/>
            <person name="Thiel V."/>
            <person name="Frigaard N.-U."/>
            <person name="Bryant D."/>
            <person name="Woyke T.J."/>
        </authorList>
    </citation>
    <scope>NUCLEOTIDE SEQUENCE [LARGE SCALE GENOMIC DNA]</scope>
    <source>
        <strain evidence="8 9">5811</strain>
    </source>
</reference>
<dbReference type="GO" id="GO:0005886">
    <property type="term" value="C:plasma membrane"/>
    <property type="evidence" value="ECO:0007669"/>
    <property type="project" value="UniProtKB-UniRule"/>
</dbReference>
<dbReference type="PATRIC" id="fig|768671.3.peg.4008"/>
<dbReference type="InterPro" id="IPR003770">
    <property type="entry name" value="MLTG-like"/>
</dbReference>
<keyword evidence="2 7" id="KW-0812">Transmembrane</keyword>
<dbReference type="Proteomes" id="UP000005459">
    <property type="component" value="Unassembled WGS sequence"/>
</dbReference>
<dbReference type="Pfam" id="PF02618">
    <property type="entry name" value="YceG"/>
    <property type="match status" value="1"/>
</dbReference>
<organism evidence="8 9">
    <name type="scientific">Thiocapsa marina 5811</name>
    <dbReference type="NCBI Taxonomy" id="768671"/>
    <lineage>
        <taxon>Bacteria</taxon>
        <taxon>Pseudomonadati</taxon>
        <taxon>Pseudomonadota</taxon>
        <taxon>Gammaproteobacteria</taxon>
        <taxon>Chromatiales</taxon>
        <taxon>Chromatiaceae</taxon>
        <taxon>Thiocapsa</taxon>
    </lineage>
</organism>
<dbReference type="GO" id="GO:0071555">
    <property type="term" value="P:cell wall organization"/>
    <property type="evidence" value="ECO:0007669"/>
    <property type="project" value="UniProtKB-KW"/>
</dbReference>
<dbReference type="EC" id="4.2.2.29" evidence="7"/>
<dbReference type="STRING" id="768671.ThimaDRAFT_3799"/>
<keyword evidence="9" id="KW-1185">Reference proteome</keyword>
<keyword evidence="5 7" id="KW-0456">Lyase</keyword>
<keyword evidence="4 7" id="KW-0472">Membrane</keyword>
<dbReference type="GO" id="GO:0009252">
    <property type="term" value="P:peptidoglycan biosynthetic process"/>
    <property type="evidence" value="ECO:0007669"/>
    <property type="project" value="UniProtKB-UniRule"/>
</dbReference>
<dbReference type="NCBIfam" id="TIGR00247">
    <property type="entry name" value="endolytic transglycosylase MltG"/>
    <property type="match status" value="1"/>
</dbReference>